<dbReference type="InterPro" id="IPR030878">
    <property type="entry name" value="Ribosomal_uL15"/>
</dbReference>
<dbReference type="InterPro" id="IPR036227">
    <property type="entry name" value="Ribosomal_uL15/eL18_sf"/>
</dbReference>
<dbReference type="OrthoDB" id="361383at2759"/>
<dbReference type="HAMAP" id="MF_01341">
    <property type="entry name" value="Ribosomal_uL15"/>
    <property type="match status" value="1"/>
</dbReference>
<proteinExistence type="inferred from homology"/>
<dbReference type="RefSeq" id="XP_004032272.1">
    <property type="nucleotide sequence ID" value="XM_004032224.1"/>
</dbReference>
<dbReference type="SUPFAM" id="SSF52080">
    <property type="entry name" value="Ribosomal proteins L15p and L18e"/>
    <property type="match status" value="1"/>
</dbReference>
<dbReference type="eggNOG" id="KOG0846">
    <property type="taxonomic scope" value="Eukaryota"/>
</dbReference>
<gene>
    <name evidence="6" type="ORF">IMG5_125760</name>
</gene>
<dbReference type="STRING" id="857967.G0QVR8"/>
<feature type="region of interest" description="Disordered" evidence="4">
    <location>
        <begin position="1"/>
        <end position="47"/>
    </location>
</feature>
<dbReference type="Pfam" id="PF00828">
    <property type="entry name" value="Ribosomal_L27A"/>
    <property type="match status" value="1"/>
</dbReference>
<dbReference type="InParanoid" id="G0QVR8"/>
<feature type="domain" description="Large ribosomal subunit protein uL15/eL18" evidence="5">
    <location>
        <begin position="75"/>
        <end position="149"/>
    </location>
</feature>
<dbReference type="GO" id="GO:0006412">
    <property type="term" value="P:translation"/>
    <property type="evidence" value="ECO:0007669"/>
    <property type="project" value="InterPro"/>
</dbReference>
<dbReference type="GeneID" id="14906800"/>
<evidence type="ECO:0000259" key="5">
    <source>
        <dbReference type="Pfam" id="PF00828"/>
    </source>
</evidence>
<evidence type="ECO:0000313" key="7">
    <source>
        <dbReference type="Proteomes" id="UP000008983"/>
    </source>
</evidence>
<dbReference type="NCBIfam" id="TIGR01071">
    <property type="entry name" value="rplO_bact"/>
    <property type="match status" value="1"/>
</dbReference>
<sequence length="252" mass="29086">MEEQMKKLKYRRNSKRLGRGPGSGKGKTSARGMNGHGHRSNGGVHIRFEGGQTPWFRRVPKFGMKKLNLEKPKAINIKNLMYFIQKGRIDATKPITMKVMFDAGLFHSAKYGIKIVGRGLNFIDRPLNLEVSDASESVIKAIKEKGGSVKCIYMTCLQLRELFFPEKFPINLRKTVPPKRVVKKMENIRKRGADVEYNVPRWQQDILKQQQEDKDVEEKEQFVLPVPRFPGSGKNKIRTRKPIITKQINYKF</sequence>
<dbReference type="PANTHER" id="PTHR12934:SF11">
    <property type="entry name" value="LARGE RIBOSOMAL SUBUNIT PROTEIN UL15M"/>
    <property type="match status" value="1"/>
</dbReference>
<reference evidence="6 7" key="1">
    <citation type="submission" date="2011-07" db="EMBL/GenBank/DDBJ databases">
        <authorList>
            <person name="Coyne R."/>
            <person name="Brami D."/>
            <person name="Johnson J."/>
            <person name="Hostetler J."/>
            <person name="Hannick L."/>
            <person name="Clark T."/>
            <person name="Cassidy-Hanley D."/>
            <person name="Inman J."/>
        </authorList>
    </citation>
    <scope>NUCLEOTIDE SEQUENCE [LARGE SCALE GENOMIC DNA]</scope>
    <source>
        <strain evidence="6 7">G5</strain>
    </source>
</reference>
<accession>G0QVR8</accession>
<dbReference type="Proteomes" id="UP000008983">
    <property type="component" value="Unassembled WGS sequence"/>
</dbReference>
<dbReference type="EMBL" id="GL983956">
    <property type="protein sequence ID" value="EGR30685.1"/>
    <property type="molecule type" value="Genomic_DNA"/>
</dbReference>
<dbReference type="InterPro" id="IPR021131">
    <property type="entry name" value="Ribosomal_uL15/eL18"/>
</dbReference>
<dbReference type="GO" id="GO:0003735">
    <property type="term" value="F:structural constituent of ribosome"/>
    <property type="evidence" value="ECO:0007669"/>
    <property type="project" value="InterPro"/>
</dbReference>
<evidence type="ECO:0000256" key="2">
    <source>
        <dbReference type="ARBA" id="ARBA00022980"/>
    </source>
</evidence>
<dbReference type="Gene3D" id="3.100.10.10">
    <property type="match status" value="1"/>
</dbReference>
<evidence type="ECO:0000256" key="3">
    <source>
        <dbReference type="ARBA" id="ARBA00023274"/>
    </source>
</evidence>
<evidence type="ECO:0000256" key="4">
    <source>
        <dbReference type="SAM" id="MobiDB-lite"/>
    </source>
</evidence>
<dbReference type="InterPro" id="IPR005749">
    <property type="entry name" value="Ribosomal_uL15_bac-type"/>
</dbReference>
<comment type="similarity">
    <text evidence="1">Belongs to the universal ribosomal protein uL15 family.</text>
</comment>
<dbReference type="FunCoup" id="G0QVR8">
    <property type="interactions" value="126"/>
</dbReference>
<organism evidence="6 7">
    <name type="scientific">Ichthyophthirius multifiliis</name>
    <name type="common">White spot disease agent</name>
    <name type="synonym">Ich</name>
    <dbReference type="NCBI Taxonomy" id="5932"/>
    <lineage>
        <taxon>Eukaryota</taxon>
        <taxon>Sar</taxon>
        <taxon>Alveolata</taxon>
        <taxon>Ciliophora</taxon>
        <taxon>Intramacronucleata</taxon>
        <taxon>Oligohymenophorea</taxon>
        <taxon>Hymenostomatida</taxon>
        <taxon>Ophryoglenina</taxon>
        <taxon>Ichthyophthirius</taxon>
    </lineage>
</organism>
<dbReference type="OMA" id="EPGWLVN"/>
<feature type="compositionally biased region" description="Basic residues" evidence="4">
    <location>
        <begin position="7"/>
        <end position="18"/>
    </location>
</feature>
<name>G0QVR8_ICHMU</name>
<keyword evidence="2 6" id="KW-0689">Ribosomal protein</keyword>
<protein>
    <submittedName>
        <fullName evidence="6">Ribosomal protein, putative</fullName>
    </submittedName>
</protein>
<dbReference type="GO" id="GO:0005762">
    <property type="term" value="C:mitochondrial large ribosomal subunit"/>
    <property type="evidence" value="ECO:0007669"/>
    <property type="project" value="TreeGrafter"/>
</dbReference>
<keyword evidence="3" id="KW-0687">Ribonucleoprotein</keyword>
<keyword evidence="7" id="KW-1185">Reference proteome</keyword>
<evidence type="ECO:0000256" key="1">
    <source>
        <dbReference type="ARBA" id="ARBA00007320"/>
    </source>
</evidence>
<evidence type="ECO:0000313" key="6">
    <source>
        <dbReference type="EMBL" id="EGR30685.1"/>
    </source>
</evidence>
<dbReference type="AlphaFoldDB" id="G0QVR8"/>
<dbReference type="PANTHER" id="PTHR12934">
    <property type="entry name" value="50S RIBOSOMAL PROTEIN L15"/>
    <property type="match status" value="1"/>
</dbReference>